<dbReference type="SUPFAM" id="SSF53756">
    <property type="entry name" value="UDP-Glycosyltransferase/glycogen phosphorylase"/>
    <property type="match status" value="1"/>
</dbReference>
<protein>
    <submittedName>
        <fullName evidence="4">Glycosyltransferase</fullName>
        <ecNumber evidence="4">2.4.-.-</ecNumber>
    </submittedName>
</protein>
<dbReference type="RefSeq" id="WP_368391578.1">
    <property type="nucleotide sequence ID" value="NZ_JBFRYC010000003.1"/>
</dbReference>
<dbReference type="InterPro" id="IPR001296">
    <property type="entry name" value="Glyco_trans_1"/>
</dbReference>
<evidence type="ECO:0000256" key="1">
    <source>
        <dbReference type="ARBA" id="ARBA00022676"/>
    </source>
</evidence>
<comment type="caution">
    <text evidence="4">The sequence shown here is derived from an EMBL/GenBank/DDBJ whole genome shotgun (WGS) entry which is preliminary data.</text>
</comment>
<evidence type="ECO:0000313" key="5">
    <source>
        <dbReference type="Proteomes" id="UP001557465"/>
    </source>
</evidence>
<evidence type="ECO:0000256" key="2">
    <source>
        <dbReference type="ARBA" id="ARBA00022679"/>
    </source>
</evidence>
<evidence type="ECO:0000313" key="4">
    <source>
        <dbReference type="EMBL" id="MEX1661578.1"/>
    </source>
</evidence>
<dbReference type="Pfam" id="PF00534">
    <property type="entry name" value="Glycos_transf_1"/>
    <property type="match status" value="1"/>
</dbReference>
<dbReference type="EMBL" id="JBFRYC010000003">
    <property type="protein sequence ID" value="MEX1661578.1"/>
    <property type="molecule type" value="Genomic_DNA"/>
</dbReference>
<reference evidence="4 5" key="1">
    <citation type="journal article" date="2011" name="Int. J. Syst. Evol. Microbiol.">
        <title>Zhongshania antarctica gen. nov., sp. nov. and Zhongshania guokunii sp. nov., gammaproteobacteria respectively isolated from coastal attached (fast) ice and surface seawater of the Antarctic.</title>
        <authorList>
            <person name="Li H.J."/>
            <person name="Zhang X.Y."/>
            <person name="Chen C.X."/>
            <person name="Zhang Y.J."/>
            <person name="Gao Z.M."/>
            <person name="Yu Y."/>
            <person name="Chen X.L."/>
            <person name="Chen B."/>
            <person name="Zhang Y.Z."/>
        </authorList>
    </citation>
    <scope>NUCLEOTIDE SEQUENCE [LARGE SCALE GENOMIC DNA]</scope>
    <source>
        <strain evidence="4 5">15-R06ZXC-3</strain>
    </source>
</reference>
<gene>
    <name evidence="4" type="ORF">AB4874_07900</name>
</gene>
<accession>A0ABV3TJ38</accession>
<evidence type="ECO:0000259" key="3">
    <source>
        <dbReference type="Pfam" id="PF00534"/>
    </source>
</evidence>
<keyword evidence="2 4" id="KW-0808">Transferase</keyword>
<dbReference type="CDD" id="cd03811">
    <property type="entry name" value="GT4_GT28_WabH-like"/>
    <property type="match status" value="1"/>
</dbReference>
<name>A0ABV3TJ38_9RHOB</name>
<keyword evidence="5" id="KW-1185">Reference proteome</keyword>
<organism evidence="4 5">
    <name type="scientific">Thioclava arctica</name>
    <dbReference type="NCBI Taxonomy" id="3238301"/>
    <lineage>
        <taxon>Bacteria</taxon>
        <taxon>Pseudomonadati</taxon>
        <taxon>Pseudomonadota</taxon>
        <taxon>Alphaproteobacteria</taxon>
        <taxon>Rhodobacterales</taxon>
        <taxon>Paracoccaceae</taxon>
        <taxon>Thioclava</taxon>
    </lineage>
</organism>
<dbReference type="PANTHER" id="PTHR12526:SF510">
    <property type="entry name" value="D-INOSITOL 3-PHOSPHATE GLYCOSYLTRANSFERASE"/>
    <property type="match status" value="1"/>
</dbReference>
<proteinExistence type="predicted"/>
<feature type="domain" description="Glycosyl transferase family 1" evidence="3">
    <location>
        <begin position="164"/>
        <end position="324"/>
    </location>
</feature>
<dbReference type="Gene3D" id="3.40.50.2000">
    <property type="entry name" value="Glycogen Phosphorylase B"/>
    <property type="match status" value="2"/>
</dbReference>
<dbReference type="GO" id="GO:0016757">
    <property type="term" value="F:glycosyltransferase activity"/>
    <property type="evidence" value="ECO:0007669"/>
    <property type="project" value="UniProtKB-KW"/>
</dbReference>
<dbReference type="PANTHER" id="PTHR12526">
    <property type="entry name" value="GLYCOSYLTRANSFERASE"/>
    <property type="match status" value="1"/>
</dbReference>
<dbReference type="Proteomes" id="UP001557465">
    <property type="component" value="Unassembled WGS sequence"/>
</dbReference>
<sequence>MTKAMPKRVLHFHFGKEGGAERFFVNLAGAFAERGLEQRFVIRPNRTWEGDITPLGPVMRNNFSRISPLSLLAHWRANAWVRDWKPDAVMAWMPRAGRLLHDWPGVVKLARMGDFPENLKHFGKCDVLVGNLPGIATRCRDLGWQRPVLTISNFARKVDASPINRAAMGTPEGAFVVVASGRFVRRKGFDTLIRAVARLPDAYLWLLGDGEQRGALTALAKELGMADRVRFAGWVSEPMHHVAAGDAFVMPSRHEPLGNTLLEAWQAGVPTVATRSEGPDWYMRDGVDGIVTEIDDDFAIAAGLARLRDEPGLGEMFVANARERLDAYFSRDAVVDAYLRVFSGDFTAQTRPDAE</sequence>
<dbReference type="EC" id="2.4.-.-" evidence="4"/>
<keyword evidence="1 4" id="KW-0328">Glycosyltransferase</keyword>